<dbReference type="InterPro" id="IPR036388">
    <property type="entry name" value="WH-like_DNA-bd_sf"/>
</dbReference>
<evidence type="ECO:0000313" key="2">
    <source>
        <dbReference type="Proteomes" id="UP000628017"/>
    </source>
</evidence>
<dbReference type="RefSeq" id="WP_188672038.1">
    <property type="nucleotide sequence ID" value="NZ_BMKA01000002.1"/>
</dbReference>
<dbReference type="Gene3D" id="1.10.10.10">
    <property type="entry name" value="Winged helix-like DNA-binding domain superfamily/Winged helix DNA-binding domain"/>
    <property type="match status" value="1"/>
</dbReference>
<dbReference type="EMBL" id="BMKA01000002">
    <property type="protein sequence ID" value="GGA13541.1"/>
    <property type="molecule type" value="Genomic_DNA"/>
</dbReference>
<reference evidence="1" key="1">
    <citation type="journal article" date="2014" name="Int. J. Syst. Evol. Microbiol.">
        <title>Complete genome sequence of Corynebacterium casei LMG S-19264T (=DSM 44701T), isolated from a smear-ripened cheese.</title>
        <authorList>
            <consortium name="US DOE Joint Genome Institute (JGI-PGF)"/>
            <person name="Walter F."/>
            <person name="Albersmeier A."/>
            <person name="Kalinowski J."/>
            <person name="Ruckert C."/>
        </authorList>
    </citation>
    <scope>NUCLEOTIDE SEQUENCE</scope>
    <source>
        <strain evidence="1">CGMCC 1.15880</strain>
    </source>
</reference>
<dbReference type="Proteomes" id="UP000628017">
    <property type="component" value="Unassembled WGS sequence"/>
</dbReference>
<keyword evidence="2" id="KW-1185">Reference proteome</keyword>
<dbReference type="Gene3D" id="3.30.450.80">
    <property type="entry name" value="Transcription factor LuxR-like, autoinducer-binding domain"/>
    <property type="match status" value="1"/>
</dbReference>
<dbReference type="InterPro" id="IPR036693">
    <property type="entry name" value="TF_LuxR_autoind-bd_dom_sf"/>
</dbReference>
<protein>
    <submittedName>
        <fullName evidence="1">Uncharacterized protein</fullName>
    </submittedName>
</protein>
<dbReference type="InterPro" id="IPR016032">
    <property type="entry name" value="Sig_transdc_resp-reg_C-effctor"/>
</dbReference>
<sequence>MTVSFALLMERLWQSDSPETTRDIILSLGFNGLVFQRWSPDYIENWEGRIAGGFLEHYYGAQLDQHCPIAKAIHTWSRSYTFGEARSQPGADTENAQRVERLFQQFGMNDGVVLLTGQNHLRSSVILTNANSVEEDFEKLGGMLYFAADKLTRQLRPGHPLLTHVPRENPTLSDMQTKILQMQIDHPELSKNEMALALGLSPKTLHAHHKKIAKKNGVTTFAGAVIKKLKES</sequence>
<dbReference type="GO" id="GO:0006355">
    <property type="term" value="P:regulation of DNA-templated transcription"/>
    <property type="evidence" value="ECO:0007669"/>
    <property type="project" value="InterPro"/>
</dbReference>
<proteinExistence type="predicted"/>
<comment type="caution">
    <text evidence="1">The sequence shown here is derived from an EMBL/GenBank/DDBJ whole genome shotgun (WGS) entry which is preliminary data.</text>
</comment>
<reference evidence="1" key="2">
    <citation type="submission" date="2020-09" db="EMBL/GenBank/DDBJ databases">
        <authorList>
            <person name="Sun Q."/>
            <person name="Zhou Y."/>
        </authorList>
    </citation>
    <scope>NUCLEOTIDE SEQUENCE</scope>
    <source>
        <strain evidence="1">CGMCC 1.15880</strain>
    </source>
</reference>
<dbReference type="GO" id="GO:0003677">
    <property type="term" value="F:DNA binding"/>
    <property type="evidence" value="ECO:0007669"/>
    <property type="project" value="InterPro"/>
</dbReference>
<evidence type="ECO:0000313" key="1">
    <source>
        <dbReference type="EMBL" id="GGA13541.1"/>
    </source>
</evidence>
<organism evidence="1 2">
    <name type="scientific">Neptunicoccus cionae</name>
    <dbReference type="NCBI Taxonomy" id="2035344"/>
    <lineage>
        <taxon>Bacteria</taxon>
        <taxon>Pseudomonadati</taxon>
        <taxon>Pseudomonadota</taxon>
        <taxon>Alphaproteobacteria</taxon>
        <taxon>Rhodobacterales</taxon>
        <taxon>Paracoccaceae</taxon>
        <taxon>Neptunicoccus</taxon>
    </lineage>
</organism>
<dbReference type="SUPFAM" id="SSF46894">
    <property type="entry name" value="C-terminal effector domain of the bipartite response regulators"/>
    <property type="match status" value="1"/>
</dbReference>
<accession>A0A916QUA2</accession>
<gene>
    <name evidence="1" type="ORF">GCM10011498_11970</name>
</gene>
<name>A0A916QUA2_9RHOB</name>
<dbReference type="AlphaFoldDB" id="A0A916QUA2"/>